<accession>A0A1K1LR20</accession>
<dbReference type="Proteomes" id="UP000183788">
    <property type="component" value="Unassembled WGS sequence"/>
</dbReference>
<dbReference type="RefSeq" id="WP_072356499.1">
    <property type="nucleotide sequence ID" value="NZ_CBHWAX010000010.1"/>
</dbReference>
<organism evidence="1 3">
    <name type="scientific">Chitinophaga sancti</name>
    <dbReference type="NCBI Taxonomy" id="1004"/>
    <lineage>
        <taxon>Bacteria</taxon>
        <taxon>Pseudomonadati</taxon>
        <taxon>Bacteroidota</taxon>
        <taxon>Chitinophagia</taxon>
        <taxon>Chitinophagales</taxon>
        <taxon>Chitinophagaceae</taxon>
        <taxon>Chitinophaga</taxon>
    </lineage>
</organism>
<dbReference type="OrthoDB" id="649122at2"/>
<gene>
    <name evidence="1" type="ORF">SAMN05661012_00042</name>
    <name evidence="2" type="ORF">SR876_30980</name>
</gene>
<keyword evidence="4" id="KW-1185">Reference proteome</keyword>
<dbReference type="InterPro" id="IPR035986">
    <property type="entry name" value="PKD_dom_sf"/>
</dbReference>
<proteinExistence type="predicted"/>
<dbReference type="InterPro" id="IPR013783">
    <property type="entry name" value="Ig-like_fold"/>
</dbReference>
<dbReference type="EMBL" id="FPIZ01000001">
    <property type="protein sequence ID" value="SFW12094.1"/>
    <property type="molecule type" value="Genomic_DNA"/>
</dbReference>
<evidence type="ECO:0000313" key="2">
    <source>
        <dbReference type="EMBL" id="WQG89357.1"/>
    </source>
</evidence>
<dbReference type="EMBL" id="CP140154">
    <property type="protein sequence ID" value="WQG89357.1"/>
    <property type="molecule type" value="Genomic_DNA"/>
</dbReference>
<protein>
    <recommendedName>
        <fullName evidence="5">SprB repeat-containing protein</fullName>
    </recommendedName>
</protein>
<dbReference type="Proteomes" id="UP001326715">
    <property type="component" value="Chromosome"/>
</dbReference>
<dbReference type="Gene3D" id="2.60.40.10">
    <property type="entry name" value="Immunoglobulins"/>
    <property type="match status" value="1"/>
</dbReference>
<evidence type="ECO:0008006" key="5">
    <source>
        <dbReference type="Google" id="ProtNLM"/>
    </source>
</evidence>
<evidence type="ECO:0000313" key="4">
    <source>
        <dbReference type="Proteomes" id="UP001326715"/>
    </source>
</evidence>
<evidence type="ECO:0000313" key="3">
    <source>
        <dbReference type="Proteomes" id="UP000183788"/>
    </source>
</evidence>
<evidence type="ECO:0000313" key="1">
    <source>
        <dbReference type="EMBL" id="SFW12094.1"/>
    </source>
</evidence>
<reference evidence="1 3" key="1">
    <citation type="submission" date="2016-11" db="EMBL/GenBank/DDBJ databases">
        <authorList>
            <person name="Jaros S."/>
            <person name="Januszkiewicz K."/>
            <person name="Wedrychowicz H."/>
        </authorList>
    </citation>
    <scope>NUCLEOTIDE SEQUENCE [LARGE SCALE GENOMIC DNA]</scope>
    <source>
        <strain evidence="1 3">DSM 784</strain>
    </source>
</reference>
<dbReference type="AlphaFoldDB" id="A0A1K1LR20"/>
<dbReference type="SUPFAM" id="SSF49299">
    <property type="entry name" value="PKD domain"/>
    <property type="match status" value="1"/>
</dbReference>
<dbReference type="PROSITE" id="PS51257">
    <property type="entry name" value="PROKAR_LIPOPROTEIN"/>
    <property type="match status" value="1"/>
</dbReference>
<reference evidence="2 4" key="2">
    <citation type="submission" date="2023-11" db="EMBL/GenBank/DDBJ databases">
        <title>MicrobeMod: A computational toolkit for identifying prokaryotic methylation and restriction-modification with nanopore sequencing.</title>
        <authorList>
            <person name="Crits-Christoph A."/>
            <person name="Kang S.C."/>
            <person name="Lee H."/>
            <person name="Ostrov N."/>
        </authorList>
    </citation>
    <scope>NUCLEOTIDE SEQUENCE [LARGE SCALE GENOMIC DNA]</scope>
    <source>
        <strain evidence="2 4">ATCC 23090</strain>
    </source>
</reference>
<name>A0A1K1LR20_9BACT</name>
<sequence>MQYKSIFIVLILGWISALIGCSKGGAACDTGLKPKIKSNGPIGNNEILTLSSTGVSAVSSYAWTGPNGYTSTEQAPKISKPTRGKFVYSLTVTTTGGCTYSGVSDTIVVTGPTNACGLDSNQATLSGVVDLSFNKVIGTTGTSDYMITATNGNATITVEFPNNQPPQEGIYAISKSSTALSNGYCRLIAKAITTAPWTTDTNSGSVYVSIDNNVTTISFCTVKFNSTEYSGDVNGAARIIWKP</sequence>